<organism evidence="1 2">
    <name type="scientific">Aquirufa nivalisilvae</name>
    <dbReference type="NCBI Taxonomy" id="2516557"/>
    <lineage>
        <taxon>Bacteria</taxon>
        <taxon>Pseudomonadati</taxon>
        <taxon>Bacteroidota</taxon>
        <taxon>Cytophagia</taxon>
        <taxon>Cytophagales</taxon>
        <taxon>Flectobacillaceae</taxon>
        <taxon>Aquirufa</taxon>
    </lineage>
</organism>
<accession>A0A2S2DXR9</accession>
<protein>
    <submittedName>
        <fullName evidence="1">Uncharacterized protein</fullName>
    </submittedName>
</protein>
<dbReference type="AlphaFoldDB" id="A0A2S2DXR9"/>
<evidence type="ECO:0000313" key="1">
    <source>
        <dbReference type="EMBL" id="AWL10201.1"/>
    </source>
</evidence>
<dbReference type="RefSeq" id="WP_109324294.1">
    <property type="nucleotide sequence ID" value="NZ_CP029346.1"/>
</dbReference>
<gene>
    <name evidence="1" type="ORF">HME7025_02360</name>
</gene>
<proteinExistence type="predicted"/>
<name>A0A2S2DXR9_9BACT</name>
<reference evidence="2" key="1">
    <citation type="submission" date="2018-05" db="EMBL/GenBank/DDBJ databases">
        <title>Pseudarcicella sp. HME7025 Genome sequencing and assembly.</title>
        <authorList>
            <person name="Kim H."/>
            <person name="Kang H."/>
            <person name="Joh K."/>
        </authorList>
    </citation>
    <scope>NUCLEOTIDE SEQUENCE [LARGE SCALE GENOMIC DNA]</scope>
    <source>
        <strain evidence="2">HME7025</strain>
    </source>
</reference>
<dbReference type="KEGG" id="psez:HME7025_02360"/>
<dbReference type="Proteomes" id="UP000245468">
    <property type="component" value="Chromosome"/>
</dbReference>
<dbReference type="EMBL" id="CP029346">
    <property type="protein sequence ID" value="AWL10201.1"/>
    <property type="molecule type" value="Genomic_DNA"/>
</dbReference>
<evidence type="ECO:0000313" key="2">
    <source>
        <dbReference type="Proteomes" id="UP000245468"/>
    </source>
</evidence>
<sequence>MKKSCEHQKDCMKLIQRILDKEASPEEEAAFLANKNQCIPCQEGYELETSLKKAIKEKCTAKCPDELFARIKEKLFLLIILISILIPLFC</sequence>
<dbReference type="OrthoDB" id="965693at2"/>
<keyword evidence="2" id="KW-1185">Reference proteome</keyword>